<sequence>MVAVVALGAAATLLVVRDPLLLPGTHEVTVYGLNDDISTLVDEAPGLLGRVLGMCDADSYYAEQDGRKRCLVLNGPLGDIDVTRKDGKVVLAASEVTKLRQMATQDTGSPNPTTTLVLMSGKPAALVPVTDLVEGQPANIKAL</sequence>
<keyword evidence="2" id="KW-1185">Reference proteome</keyword>
<organism evidence="1 2">
    <name type="scientific">Paractinoplanes tereljensis</name>
    <dbReference type="NCBI Taxonomy" id="571912"/>
    <lineage>
        <taxon>Bacteria</taxon>
        <taxon>Bacillati</taxon>
        <taxon>Actinomycetota</taxon>
        <taxon>Actinomycetes</taxon>
        <taxon>Micromonosporales</taxon>
        <taxon>Micromonosporaceae</taxon>
        <taxon>Paractinoplanes</taxon>
    </lineage>
</organism>
<accession>A0A919NF10</accession>
<protein>
    <submittedName>
        <fullName evidence="1">Uncharacterized protein</fullName>
    </submittedName>
</protein>
<dbReference type="EMBL" id="BOMY01000001">
    <property type="protein sequence ID" value="GIF17386.1"/>
    <property type="molecule type" value="Genomic_DNA"/>
</dbReference>
<name>A0A919NF10_9ACTN</name>
<comment type="caution">
    <text evidence="1">The sequence shown here is derived from an EMBL/GenBank/DDBJ whole genome shotgun (WGS) entry which is preliminary data.</text>
</comment>
<dbReference type="Proteomes" id="UP000623608">
    <property type="component" value="Unassembled WGS sequence"/>
</dbReference>
<gene>
    <name evidence="1" type="ORF">Ate02nite_01160</name>
</gene>
<dbReference type="AlphaFoldDB" id="A0A919NF10"/>
<reference evidence="1" key="1">
    <citation type="submission" date="2021-01" db="EMBL/GenBank/DDBJ databases">
        <title>Whole genome shotgun sequence of Actinoplanes tereljensis NBRC 105297.</title>
        <authorList>
            <person name="Komaki H."/>
            <person name="Tamura T."/>
        </authorList>
    </citation>
    <scope>NUCLEOTIDE SEQUENCE</scope>
    <source>
        <strain evidence="1">NBRC 105297</strain>
    </source>
</reference>
<proteinExistence type="predicted"/>
<evidence type="ECO:0000313" key="1">
    <source>
        <dbReference type="EMBL" id="GIF17386.1"/>
    </source>
</evidence>
<evidence type="ECO:0000313" key="2">
    <source>
        <dbReference type="Proteomes" id="UP000623608"/>
    </source>
</evidence>